<protein>
    <submittedName>
        <fullName evidence="1">Uncharacterized protein</fullName>
    </submittedName>
</protein>
<evidence type="ECO:0000313" key="2">
    <source>
        <dbReference type="Proteomes" id="UP000199013"/>
    </source>
</evidence>
<sequence>MANWEGVLDKGQMRKALNAGPDYIPDVADRLDVPETVETGELPKY</sequence>
<dbReference type="Proteomes" id="UP000199013">
    <property type="component" value="Unassembled WGS sequence"/>
</dbReference>
<keyword evidence="2" id="KW-1185">Reference proteome</keyword>
<dbReference type="EMBL" id="FLUV01000340">
    <property type="protein sequence ID" value="SBW18862.1"/>
    <property type="molecule type" value="Genomic_DNA"/>
</dbReference>
<dbReference type="AlphaFoldDB" id="A0A1C3NUI5"/>
<gene>
    <name evidence="1" type="ORF">FDG2_0861</name>
</gene>
<name>A0A1C3NUI5_9ACTN</name>
<evidence type="ECO:0000313" key="1">
    <source>
        <dbReference type="EMBL" id="SBW18862.1"/>
    </source>
</evidence>
<accession>A0A1C3NUI5</accession>
<proteinExistence type="predicted"/>
<reference evidence="2" key="1">
    <citation type="submission" date="2016-02" db="EMBL/GenBank/DDBJ databases">
        <authorList>
            <person name="Wibberg D."/>
        </authorList>
    </citation>
    <scope>NUCLEOTIDE SEQUENCE [LARGE SCALE GENOMIC DNA]</scope>
</reference>
<organism evidence="1 2">
    <name type="scientific">Candidatus Protofrankia californiensis</name>
    <dbReference type="NCBI Taxonomy" id="1839754"/>
    <lineage>
        <taxon>Bacteria</taxon>
        <taxon>Bacillati</taxon>
        <taxon>Actinomycetota</taxon>
        <taxon>Actinomycetes</taxon>
        <taxon>Frankiales</taxon>
        <taxon>Frankiaceae</taxon>
        <taxon>Protofrankia</taxon>
    </lineage>
</organism>